<proteinExistence type="predicted"/>
<dbReference type="Proteomes" id="UP000029120">
    <property type="component" value="Chromosome 5"/>
</dbReference>
<organism evidence="3 4">
    <name type="scientific">Arabis alpina</name>
    <name type="common">Alpine rock-cress</name>
    <dbReference type="NCBI Taxonomy" id="50452"/>
    <lineage>
        <taxon>Eukaryota</taxon>
        <taxon>Viridiplantae</taxon>
        <taxon>Streptophyta</taxon>
        <taxon>Embryophyta</taxon>
        <taxon>Tracheophyta</taxon>
        <taxon>Spermatophyta</taxon>
        <taxon>Magnoliopsida</taxon>
        <taxon>eudicotyledons</taxon>
        <taxon>Gunneridae</taxon>
        <taxon>Pentapetalae</taxon>
        <taxon>rosids</taxon>
        <taxon>malvids</taxon>
        <taxon>Brassicales</taxon>
        <taxon>Brassicaceae</taxon>
        <taxon>Arabideae</taxon>
        <taxon>Arabis</taxon>
    </lineage>
</organism>
<dbReference type="Gramene" id="KFK35133">
    <property type="protein sequence ID" value="KFK35133"/>
    <property type="gene ID" value="AALP_AA5G242200"/>
</dbReference>
<feature type="non-terminal residue" evidence="3">
    <location>
        <position position="242"/>
    </location>
</feature>
<evidence type="ECO:0000313" key="3">
    <source>
        <dbReference type="EMBL" id="KFK35133.1"/>
    </source>
</evidence>
<feature type="region of interest" description="Disordered" evidence="1">
    <location>
        <begin position="1"/>
        <end position="25"/>
    </location>
</feature>
<evidence type="ECO:0008006" key="5">
    <source>
        <dbReference type="Google" id="ProtNLM"/>
    </source>
</evidence>
<keyword evidence="2" id="KW-1133">Transmembrane helix</keyword>
<evidence type="ECO:0000313" key="4">
    <source>
        <dbReference type="Proteomes" id="UP000029120"/>
    </source>
</evidence>
<keyword evidence="2" id="KW-0472">Membrane</keyword>
<feature type="compositionally biased region" description="Polar residues" evidence="1">
    <location>
        <begin position="1"/>
        <end position="11"/>
    </location>
</feature>
<protein>
    <recommendedName>
        <fullName evidence="5">Late embryogenesis abundant protein LEA-2 subgroup domain-containing protein</fullName>
    </recommendedName>
</protein>
<accession>A0A087GZ31</accession>
<feature type="transmembrane region" description="Helical" evidence="2">
    <location>
        <begin position="114"/>
        <end position="143"/>
    </location>
</feature>
<dbReference type="AlphaFoldDB" id="A0A087GZ31"/>
<sequence length="242" mass="26715">MHRSPFSSAGPSNRRLRHAHGKAPIRDSATDLVDDQIMASSFEVNISETPTSPEIAFQTSPEIAFQTPPAAFPDTTFQTSPEIAFQTPTAAFPFGIVSESRRILWVDTLVTTRWTWLGGAICFLFSLGLIACGVTVLVVYFGIKPRLASTFSSASISRISFEPLDLIRSDVSLVATFTNPSRTREAKFQEVAFAFLFNKNLIASQGLVSFSDRHGETKLQPVQFITDLVMLPIPDLAELRRE</sequence>
<evidence type="ECO:0000256" key="2">
    <source>
        <dbReference type="SAM" id="Phobius"/>
    </source>
</evidence>
<keyword evidence="2" id="KW-0812">Transmembrane</keyword>
<reference evidence="4" key="1">
    <citation type="journal article" date="2015" name="Nat. Plants">
        <title>Genome expansion of Arabis alpina linked with retrotransposition and reduced symmetric DNA methylation.</title>
        <authorList>
            <person name="Willing E.M."/>
            <person name="Rawat V."/>
            <person name="Mandakova T."/>
            <person name="Maumus F."/>
            <person name="James G.V."/>
            <person name="Nordstroem K.J."/>
            <person name="Becker C."/>
            <person name="Warthmann N."/>
            <person name="Chica C."/>
            <person name="Szarzynska B."/>
            <person name="Zytnicki M."/>
            <person name="Albani M.C."/>
            <person name="Kiefer C."/>
            <person name="Bergonzi S."/>
            <person name="Castaings L."/>
            <person name="Mateos J.L."/>
            <person name="Berns M.C."/>
            <person name="Bujdoso N."/>
            <person name="Piofczyk T."/>
            <person name="de Lorenzo L."/>
            <person name="Barrero-Sicilia C."/>
            <person name="Mateos I."/>
            <person name="Piednoel M."/>
            <person name="Hagmann J."/>
            <person name="Chen-Min-Tao R."/>
            <person name="Iglesias-Fernandez R."/>
            <person name="Schuster S.C."/>
            <person name="Alonso-Blanco C."/>
            <person name="Roudier F."/>
            <person name="Carbonero P."/>
            <person name="Paz-Ares J."/>
            <person name="Davis S.J."/>
            <person name="Pecinka A."/>
            <person name="Quesneville H."/>
            <person name="Colot V."/>
            <person name="Lysak M.A."/>
            <person name="Weigel D."/>
            <person name="Coupland G."/>
            <person name="Schneeberger K."/>
        </authorList>
    </citation>
    <scope>NUCLEOTIDE SEQUENCE [LARGE SCALE GENOMIC DNA]</scope>
    <source>
        <strain evidence="4">cv. Pajares</strain>
    </source>
</reference>
<keyword evidence="4" id="KW-1185">Reference proteome</keyword>
<dbReference type="EMBL" id="CM002873">
    <property type="protein sequence ID" value="KFK35133.1"/>
    <property type="molecule type" value="Genomic_DNA"/>
</dbReference>
<evidence type="ECO:0000256" key="1">
    <source>
        <dbReference type="SAM" id="MobiDB-lite"/>
    </source>
</evidence>
<name>A0A087GZ31_ARAAL</name>
<feature type="compositionally biased region" description="Basic residues" evidence="1">
    <location>
        <begin position="14"/>
        <end position="23"/>
    </location>
</feature>
<gene>
    <name evidence="3" type="ordered locus">AALP_Aa5g242200</name>
</gene>